<sequence>MAGGEKQTLTPKEIIHHKFGAKASYRTEEVHVSSSQDTCPGLTIPQKVPCLYRCHFQLPDFSVVSNVFKKKNDAEQSAAELALEKLGIQPHDDDNITVEQAWNDIVERIKYIFSDEFLSADHPLGSHLGARLQRDGERSGSLPVSVISTFDAKIIGLCKVINPSVDSDPILAMSYVMKAAAKLPDYIVISPHVASLRRKNPYPPKLEKQWLLM</sequence>
<dbReference type="Proteomes" id="UP000886595">
    <property type="component" value="Unassembled WGS sequence"/>
</dbReference>
<comment type="caution">
    <text evidence="4">The sequence shown here is derived from an EMBL/GenBank/DDBJ whole genome shotgun (WGS) entry which is preliminary data.</text>
</comment>
<evidence type="ECO:0000256" key="2">
    <source>
        <dbReference type="PROSITE-ProRule" id="PRU00332"/>
    </source>
</evidence>
<keyword evidence="5" id="KW-1185">Reference proteome</keyword>
<dbReference type="PROSITE" id="PS50961">
    <property type="entry name" value="HTH_LA"/>
    <property type="match status" value="1"/>
</dbReference>
<organism evidence="4 5">
    <name type="scientific">Brassica carinata</name>
    <name type="common">Ethiopian mustard</name>
    <name type="synonym">Abyssinian cabbage</name>
    <dbReference type="NCBI Taxonomy" id="52824"/>
    <lineage>
        <taxon>Eukaryota</taxon>
        <taxon>Viridiplantae</taxon>
        <taxon>Streptophyta</taxon>
        <taxon>Embryophyta</taxon>
        <taxon>Tracheophyta</taxon>
        <taxon>Spermatophyta</taxon>
        <taxon>Magnoliopsida</taxon>
        <taxon>eudicotyledons</taxon>
        <taxon>Gunneridae</taxon>
        <taxon>Pentapetalae</taxon>
        <taxon>rosids</taxon>
        <taxon>malvids</taxon>
        <taxon>Brassicales</taxon>
        <taxon>Brassicaceae</taxon>
        <taxon>Brassiceae</taxon>
        <taxon>Brassica</taxon>
    </lineage>
</organism>
<dbReference type="GO" id="GO:0003723">
    <property type="term" value="F:RNA binding"/>
    <property type="evidence" value="ECO:0007669"/>
    <property type="project" value="UniProtKB-UniRule"/>
</dbReference>
<gene>
    <name evidence="4" type="ORF">Bca52824_038199</name>
</gene>
<dbReference type="SUPFAM" id="SSF54768">
    <property type="entry name" value="dsRNA-binding domain-like"/>
    <property type="match status" value="1"/>
</dbReference>
<keyword evidence="1 2" id="KW-0694">RNA-binding</keyword>
<dbReference type="Gene3D" id="3.30.160.20">
    <property type="match status" value="1"/>
</dbReference>
<dbReference type="OrthoDB" id="1743388at2759"/>
<evidence type="ECO:0000313" key="4">
    <source>
        <dbReference type="EMBL" id="KAG2291530.1"/>
    </source>
</evidence>
<evidence type="ECO:0000256" key="1">
    <source>
        <dbReference type="ARBA" id="ARBA00022884"/>
    </source>
</evidence>
<proteinExistence type="predicted"/>
<dbReference type="InterPro" id="IPR056755">
    <property type="entry name" value="DSRM_2"/>
</dbReference>
<evidence type="ECO:0000313" key="5">
    <source>
        <dbReference type="Proteomes" id="UP000886595"/>
    </source>
</evidence>
<dbReference type="AlphaFoldDB" id="A0A8X7RNS4"/>
<dbReference type="EMBL" id="JAAMPC010000009">
    <property type="protein sequence ID" value="KAG2291530.1"/>
    <property type="molecule type" value="Genomic_DNA"/>
</dbReference>
<feature type="domain" description="HTH La-type RNA-binding" evidence="3">
    <location>
        <begin position="95"/>
        <end position="206"/>
    </location>
</feature>
<protein>
    <recommendedName>
        <fullName evidence="3">HTH La-type RNA-binding domain-containing protein</fullName>
    </recommendedName>
</protein>
<evidence type="ECO:0000259" key="3">
    <source>
        <dbReference type="PROSITE" id="PS50961"/>
    </source>
</evidence>
<dbReference type="InterPro" id="IPR006630">
    <property type="entry name" value="La_HTH"/>
</dbReference>
<name>A0A8X7RNS4_BRACI</name>
<dbReference type="Pfam" id="PF24995">
    <property type="entry name" value="DSRM_2"/>
    <property type="match status" value="1"/>
</dbReference>
<accession>A0A8X7RNS4</accession>
<dbReference type="Pfam" id="PF21224">
    <property type="entry name" value="Hen1_LCD"/>
    <property type="match status" value="1"/>
</dbReference>
<reference evidence="4 5" key="1">
    <citation type="submission" date="2020-02" db="EMBL/GenBank/DDBJ databases">
        <authorList>
            <person name="Ma Q."/>
            <person name="Huang Y."/>
            <person name="Song X."/>
            <person name="Pei D."/>
        </authorList>
    </citation>
    <scope>NUCLEOTIDE SEQUENCE [LARGE SCALE GENOMIC DNA]</scope>
    <source>
        <strain evidence="4">Sxm20200214</strain>
        <tissue evidence="4">Leaf</tissue>
    </source>
</reference>